<dbReference type="Proteomes" id="UP000223071">
    <property type="component" value="Unassembled WGS sequence"/>
</dbReference>
<evidence type="ECO:0000313" key="3">
    <source>
        <dbReference type="Proteomes" id="UP000223071"/>
    </source>
</evidence>
<gene>
    <name evidence="2" type="ORF">A9A59_0009</name>
</gene>
<dbReference type="SMART" id="SM00327">
    <property type="entry name" value="VWA"/>
    <property type="match status" value="1"/>
</dbReference>
<dbReference type="AlphaFoldDB" id="A0A2A9HAQ2"/>
<protein>
    <submittedName>
        <fullName evidence="2">Uncharacterized protein DUF58</fullName>
    </submittedName>
</protein>
<organism evidence="2 3">
    <name type="scientific">Tepidiforma thermophila (strain KCTC 52669 / CGMCC 1.13589 / G233)</name>
    <dbReference type="NCBI Taxonomy" id="2761530"/>
    <lineage>
        <taxon>Bacteria</taxon>
        <taxon>Bacillati</taxon>
        <taxon>Chloroflexota</taxon>
        <taxon>Tepidiformia</taxon>
        <taxon>Tepidiformales</taxon>
        <taxon>Tepidiformaceae</taxon>
        <taxon>Tepidiforma</taxon>
    </lineage>
</organism>
<keyword evidence="3" id="KW-1185">Reference proteome</keyword>
<dbReference type="Pfam" id="PF01882">
    <property type="entry name" value="DUF58"/>
    <property type="match status" value="1"/>
</dbReference>
<dbReference type="SUPFAM" id="SSF53300">
    <property type="entry name" value="vWA-like"/>
    <property type="match status" value="1"/>
</dbReference>
<dbReference type="PANTHER" id="PTHR33608:SF6">
    <property type="entry name" value="BLL2464 PROTEIN"/>
    <property type="match status" value="1"/>
</dbReference>
<dbReference type="RefSeq" id="WP_165772384.1">
    <property type="nucleotide sequence ID" value="NZ_PDJQ01000001.1"/>
</dbReference>
<reference evidence="2 3" key="1">
    <citation type="submission" date="2017-09" db="EMBL/GenBank/DDBJ databases">
        <title>Sequencing the genomes of two abundant thermophiles in Great Basin hot springs: Thermocrinis jamiesonii and novel Chloroflexi Thermoflexus hugenholtzii.</title>
        <authorList>
            <person name="Hedlund B."/>
        </authorList>
    </citation>
    <scope>NUCLEOTIDE SEQUENCE [LARGE SCALE GENOMIC DNA]</scope>
    <source>
        <strain evidence="2 3">G233</strain>
    </source>
</reference>
<dbReference type="PANTHER" id="PTHR33608">
    <property type="entry name" value="BLL2464 PROTEIN"/>
    <property type="match status" value="1"/>
</dbReference>
<feature type="domain" description="VWFA" evidence="1">
    <location>
        <begin position="99"/>
        <end position="263"/>
    </location>
</feature>
<sequence>MVRLRIPFRRTAAAPRPASAFDDPLTPELLARVRAIELRARRLVNTLFLGEYHAVFRGRGLEFDELRPYVPGDDVRALDWNAYARTGEPFIRRYREDRDLTVIFAVDVSASQFAGAAPVPKSALAAEIAAVLALAAIRNKDRVGLLLFAGRPQRYVRPAGGATHVLRVIREILRARPAHPGTDLAAALQYLVGVQRRRATVFLISDFLAPIEPARLRAAASRHDLIAVTIRDPVDEALPDAGIITVADAETGAALELDTSSPAVRDAYARRIRQLDADLAALFGQLGIDDIRAVTGEDYVPALLRFFRRRGAAA</sequence>
<evidence type="ECO:0000259" key="1">
    <source>
        <dbReference type="SMART" id="SM00327"/>
    </source>
</evidence>
<name>A0A2A9HAQ2_TEPT2</name>
<dbReference type="Gene3D" id="3.40.50.410">
    <property type="entry name" value="von Willebrand factor, type A domain"/>
    <property type="match status" value="1"/>
</dbReference>
<comment type="caution">
    <text evidence="2">The sequence shown here is derived from an EMBL/GenBank/DDBJ whole genome shotgun (WGS) entry which is preliminary data.</text>
</comment>
<dbReference type="EMBL" id="PDJQ01000001">
    <property type="protein sequence ID" value="PFG72818.1"/>
    <property type="molecule type" value="Genomic_DNA"/>
</dbReference>
<evidence type="ECO:0000313" key="2">
    <source>
        <dbReference type="EMBL" id="PFG72818.1"/>
    </source>
</evidence>
<proteinExistence type="predicted"/>
<dbReference type="InterPro" id="IPR036465">
    <property type="entry name" value="vWFA_dom_sf"/>
</dbReference>
<accession>A0A2A9HAQ2</accession>
<dbReference type="InterPro" id="IPR002881">
    <property type="entry name" value="DUF58"/>
</dbReference>
<dbReference type="InterPro" id="IPR002035">
    <property type="entry name" value="VWF_A"/>
</dbReference>